<comment type="pathway">
    <text evidence="2">Secondary metabolite biosynthesis.</text>
</comment>
<evidence type="ECO:0000256" key="10">
    <source>
        <dbReference type="RuleBase" id="RU000461"/>
    </source>
</evidence>
<evidence type="ECO:0000256" key="1">
    <source>
        <dbReference type="ARBA" id="ARBA00001971"/>
    </source>
</evidence>
<dbReference type="Gene3D" id="1.10.630.10">
    <property type="entry name" value="Cytochrome P450"/>
    <property type="match status" value="1"/>
</dbReference>
<evidence type="ECO:0000256" key="4">
    <source>
        <dbReference type="ARBA" id="ARBA00022617"/>
    </source>
</evidence>
<comment type="similarity">
    <text evidence="3 10">Belongs to the cytochrome P450 family.</text>
</comment>
<evidence type="ECO:0000256" key="5">
    <source>
        <dbReference type="ARBA" id="ARBA00022723"/>
    </source>
</evidence>
<dbReference type="InterPro" id="IPR001128">
    <property type="entry name" value="Cyt_P450"/>
</dbReference>
<dbReference type="HOGENOM" id="CLU_001570_2_3_1"/>
<dbReference type="InterPro" id="IPR050364">
    <property type="entry name" value="Cytochrome_P450_fung"/>
</dbReference>
<dbReference type="Pfam" id="PF00067">
    <property type="entry name" value="p450"/>
    <property type="match status" value="2"/>
</dbReference>
<dbReference type="Proteomes" id="UP000027456">
    <property type="component" value="Unassembled WGS sequence"/>
</dbReference>
<dbReference type="SUPFAM" id="SSF48264">
    <property type="entry name" value="Cytochrome P450"/>
    <property type="match status" value="1"/>
</dbReference>
<evidence type="ECO:0000256" key="8">
    <source>
        <dbReference type="ARBA" id="ARBA00023033"/>
    </source>
</evidence>
<proteinExistence type="inferred from homology"/>
<dbReference type="PROSITE" id="PS00086">
    <property type="entry name" value="CYTOCHROME_P450"/>
    <property type="match status" value="1"/>
</dbReference>
<dbReference type="GO" id="GO:0005506">
    <property type="term" value="F:iron ion binding"/>
    <property type="evidence" value="ECO:0007669"/>
    <property type="project" value="InterPro"/>
</dbReference>
<keyword evidence="4 9" id="KW-0349">Heme</keyword>
<dbReference type="PANTHER" id="PTHR46300:SF12">
    <property type="entry name" value="P450, PUTATIVE (EUROFUNG)-RELATED"/>
    <property type="match status" value="1"/>
</dbReference>
<dbReference type="InterPro" id="IPR036396">
    <property type="entry name" value="Cyt_P450_sf"/>
</dbReference>
<evidence type="ECO:0000256" key="9">
    <source>
        <dbReference type="PIRSR" id="PIRSR602401-1"/>
    </source>
</evidence>
<dbReference type="PANTHER" id="PTHR46300">
    <property type="entry name" value="P450, PUTATIVE (EUROFUNG)-RELATED-RELATED"/>
    <property type="match status" value="1"/>
</dbReference>
<evidence type="ECO:0000256" key="3">
    <source>
        <dbReference type="ARBA" id="ARBA00010617"/>
    </source>
</evidence>
<feature type="binding site" description="axial binding residue" evidence="9">
    <location>
        <position position="474"/>
    </location>
    <ligand>
        <name>heme</name>
        <dbReference type="ChEBI" id="CHEBI:30413"/>
    </ligand>
    <ligandPart>
        <name>Fe</name>
        <dbReference type="ChEBI" id="CHEBI:18248"/>
    </ligandPart>
</feature>
<keyword evidence="8 10" id="KW-0503">Monooxygenase</keyword>
<keyword evidence="5 9" id="KW-0479">Metal-binding</keyword>
<dbReference type="AlphaFoldDB" id="A0A074RN72"/>
<dbReference type="GO" id="GO:0004497">
    <property type="term" value="F:monooxygenase activity"/>
    <property type="evidence" value="ECO:0007669"/>
    <property type="project" value="UniProtKB-KW"/>
</dbReference>
<protein>
    <submittedName>
        <fullName evidence="11">Cytochrome P450 family oxidoreductase</fullName>
    </submittedName>
</protein>
<comment type="caution">
    <text evidence="11">The sequence shown here is derived from an EMBL/GenBank/DDBJ whole genome shotgun (WGS) entry which is preliminary data.</text>
</comment>
<keyword evidence="12" id="KW-1185">Reference proteome</keyword>
<evidence type="ECO:0000256" key="6">
    <source>
        <dbReference type="ARBA" id="ARBA00023002"/>
    </source>
</evidence>
<dbReference type="STRING" id="1423351.A0A074RN72"/>
<keyword evidence="7 9" id="KW-0408">Iron</keyword>
<dbReference type="EMBL" id="AZST01000542">
    <property type="protein sequence ID" value="KEP48274.1"/>
    <property type="molecule type" value="Genomic_DNA"/>
</dbReference>
<keyword evidence="6 10" id="KW-0560">Oxidoreductase</keyword>
<dbReference type="GO" id="GO:0016705">
    <property type="term" value="F:oxidoreductase activity, acting on paired donors, with incorporation or reduction of molecular oxygen"/>
    <property type="evidence" value="ECO:0007669"/>
    <property type="project" value="InterPro"/>
</dbReference>
<dbReference type="InterPro" id="IPR002401">
    <property type="entry name" value="Cyt_P450_E_grp-I"/>
</dbReference>
<reference evidence="11 12" key="1">
    <citation type="submission" date="2013-12" db="EMBL/GenBank/DDBJ databases">
        <authorList>
            <person name="Cubeta M."/>
            <person name="Pakala S."/>
            <person name="Fedorova N."/>
            <person name="Thomas E."/>
            <person name="Dean R."/>
            <person name="Jabaji S."/>
            <person name="Neate S."/>
            <person name="Toda T."/>
            <person name="Tavantzis S."/>
            <person name="Vilgalys R."/>
            <person name="Bharathan N."/>
            <person name="Pakala S."/>
            <person name="Losada L.S."/>
            <person name="Zafar N."/>
            <person name="Nierman W."/>
        </authorList>
    </citation>
    <scope>NUCLEOTIDE SEQUENCE [LARGE SCALE GENOMIC DNA]</scope>
    <source>
        <strain evidence="11 12">123E</strain>
    </source>
</reference>
<evidence type="ECO:0000313" key="12">
    <source>
        <dbReference type="Proteomes" id="UP000027456"/>
    </source>
</evidence>
<name>A0A074RN72_9AGAM</name>
<gene>
    <name evidence="11" type="ORF">V565_128960</name>
</gene>
<accession>A0A074RN72</accession>
<dbReference type="InterPro" id="IPR017972">
    <property type="entry name" value="Cyt_P450_CS"/>
</dbReference>
<sequence>MLHITLRKILKPVYLSFCRLNLFEGCDAYSATETNPRKNLIVSRNYILSNMPHIPDLVGAFSSHKWGQSTMFLPSLFLLAGLFAVAAICRKAYASSTGSRPLPPSPPKHWFWGNKYHPEQSYRHVLLGTKYKRELGDIISTVTLTKTNIYLNTVELATELLDKHASVTSDRPPDVMTIDLLGWGTAAGFCNHDEIHKKMRRVLASALHPTVARSYESQHLYTALSLLREVASNPGSFMESIDAAIATFTVRLAYGYSPKTQQGPILFLAHDAIRYLTTSLNKHWLVNDLPLLKYVPSWFPGAGFKKIAEKGYASRMRYADTLFDRVLEQVTGASLFTAGSTTTSSLIKSFFLMACLYPEAAKKAQAEIDSVVGRERIPNLQDKSALPYAEAFVQEVTRMFPPVPLGLPHFTTEDIQFQGYHIPKGSTLNANIWAILRDPNHFSSPHTFNPSRFLGSKPELDPRRVIFGFGRRVCPGLHVANNSAWVTCAGLLSVFDIQAGPQLAAKVARLGGRESERLYELMEPYGSGDPLPFDCGIKLRDSAALSILDNSAN</sequence>
<dbReference type="PRINTS" id="PR00463">
    <property type="entry name" value="EP450I"/>
</dbReference>
<evidence type="ECO:0000313" key="11">
    <source>
        <dbReference type="EMBL" id="KEP48274.1"/>
    </source>
</evidence>
<comment type="cofactor">
    <cofactor evidence="1 9">
        <name>heme</name>
        <dbReference type="ChEBI" id="CHEBI:30413"/>
    </cofactor>
</comment>
<dbReference type="OrthoDB" id="2789670at2759"/>
<dbReference type="GO" id="GO:0020037">
    <property type="term" value="F:heme binding"/>
    <property type="evidence" value="ECO:0007669"/>
    <property type="project" value="InterPro"/>
</dbReference>
<evidence type="ECO:0000256" key="7">
    <source>
        <dbReference type="ARBA" id="ARBA00023004"/>
    </source>
</evidence>
<evidence type="ECO:0000256" key="2">
    <source>
        <dbReference type="ARBA" id="ARBA00005179"/>
    </source>
</evidence>
<organism evidence="11 12">
    <name type="scientific">Rhizoctonia solani 123E</name>
    <dbReference type="NCBI Taxonomy" id="1423351"/>
    <lineage>
        <taxon>Eukaryota</taxon>
        <taxon>Fungi</taxon>
        <taxon>Dikarya</taxon>
        <taxon>Basidiomycota</taxon>
        <taxon>Agaricomycotina</taxon>
        <taxon>Agaricomycetes</taxon>
        <taxon>Cantharellales</taxon>
        <taxon>Ceratobasidiaceae</taxon>
        <taxon>Rhizoctonia</taxon>
    </lineage>
</organism>